<accession>A0ABM8VBL1</accession>
<dbReference type="Pfam" id="PF07690">
    <property type="entry name" value="MFS_1"/>
    <property type="match status" value="1"/>
</dbReference>
<feature type="transmembrane region" description="Helical" evidence="6">
    <location>
        <begin position="231"/>
        <end position="252"/>
    </location>
</feature>
<gene>
    <name evidence="8" type="primary">pbuE_2</name>
    <name evidence="8" type="ORF">PAECIP111802_00459</name>
</gene>
<evidence type="ECO:0000256" key="5">
    <source>
        <dbReference type="ARBA" id="ARBA00023136"/>
    </source>
</evidence>
<feature type="transmembrane region" description="Helical" evidence="6">
    <location>
        <begin position="327"/>
        <end position="348"/>
    </location>
</feature>
<feature type="domain" description="Major facilitator superfamily (MFS) profile" evidence="7">
    <location>
        <begin position="5"/>
        <end position="381"/>
    </location>
</feature>
<feature type="transmembrane region" description="Helical" evidence="6">
    <location>
        <begin position="292"/>
        <end position="315"/>
    </location>
</feature>
<dbReference type="PROSITE" id="PS50850">
    <property type="entry name" value="MFS"/>
    <property type="match status" value="1"/>
</dbReference>
<feature type="transmembrane region" description="Helical" evidence="6">
    <location>
        <begin position="133"/>
        <end position="154"/>
    </location>
</feature>
<keyword evidence="3 6" id="KW-0812">Transmembrane</keyword>
<name>A0ABM8VBL1_9BACL</name>
<protein>
    <submittedName>
        <fullName evidence="8">Purine efflux pump PbuE</fullName>
    </submittedName>
</protein>
<dbReference type="CDD" id="cd17324">
    <property type="entry name" value="MFS_NepI_like"/>
    <property type="match status" value="1"/>
</dbReference>
<dbReference type="PANTHER" id="PTHR43124">
    <property type="entry name" value="PURINE EFFLUX PUMP PBUE"/>
    <property type="match status" value="1"/>
</dbReference>
<keyword evidence="9" id="KW-1185">Reference proteome</keyword>
<feature type="transmembrane region" description="Helical" evidence="6">
    <location>
        <begin position="360"/>
        <end position="380"/>
    </location>
</feature>
<evidence type="ECO:0000259" key="7">
    <source>
        <dbReference type="PROSITE" id="PS50850"/>
    </source>
</evidence>
<evidence type="ECO:0000256" key="4">
    <source>
        <dbReference type="ARBA" id="ARBA00022989"/>
    </source>
</evidence>
<keyword evidence="2" id="KW-1003">Cell membrane</keyword>
<keyword evidence="4 6" id="KW-1133">Transmembrane helix</keyword>
<evidence type="ECO:0000313" key="9">
    <source>
        <dbReference type="Proteomes" id="UP000730618"/>
    </source>
</evidence>
<organism evidence="8 9">
    <name type="scientific">Paenibacillus allorhizosphaerae</name>
    <dbReference type="NCBI Taxonomy" id="2849866"/>
    <lineage>
        <taxon>Bacteria</taxon>
        <taxon>Bacillati</taxon>
        <taxon>Bacillota</taxon>
        <taxon>Bacilli</taxon>
        <taxon>Bacillales</taxon>
        <taxon>Paenibacillaceae</taxon>
        <taxon>Paenibacillus</taxon>
    </lineage>
</organism>
<evidence type="ECO:0000313" key="8">
    <source>
        <dbReference type="EMBL" id="CAG7617858.1"/>
    </source>
</evidence>
<reference evidence="8 9" key="1">
    <citation type="submission" date="2021-06" db="EMBL/GenBank/DDBJ databases">
        <authorList>
            <person name="Criscuolo A."/>
        </authorList>
    </citation>
    <scope>NUCLEOTIDE SEQUENCE [LARGE SCALE GENOMIC DNA]</scope>
    <source>
        <strain evidence="9">CIP 111802</strain>
    </source>
</reference>
<comment type="subcellular location">
    <subcellularLocation>
        <location evidence="1">Cell membrane</location>
        <topology evidence="1">Multi-pass membrane protein</topology>
    </subcellularLocation>
</comment>
<evidence type="ECO:0000256" key="3">
    <source>
        <dbReference type="ARBA" id="ARBA00022692"/>
    </source>
</evidence>
<feature type="transmembrane region" description="Helical" evidence="6">
    <location>
        <begin position="160"/>
        <end position="182"/>
    </location>
</feature>
<evidence type="ECO:0000256" key="2">
    <source>
        <dbReference type="ARBA" id="ARBA00022475"/>
    </source>
</evidence>
<feature type="transmembrane region" description="Helical" evidence="6">
    <location>
        <begin position="34"/>
        <end position="59"/>
    </location>
</feature>
<dbReference type="InterPro" id="IPR050189">
    <property type="entry name" value="MFS_Efflux_Transporters"/>
</dbReference>
<feature type="transmembrane region" description="Helical" evidence="6">
    <location>
        <begin position="264"/>
        <end position="286"/>
    </location>
</feature>
<evidence type="ECO:0000256" key="6">
    <source>
        <dbReference type="SAM" id="Phobius"/>
    </source>
</evidence>
<dbReference type="PANTHER" id="PTHR43124:SF10">
    <property type="entry name" value="PURINE EFFLUX PUMP PBUE"/>
    <property type="match status" value="1"/>
</dbReference>
<feature type="transmembrane region" description="Helical" evidence="6">
    <location>
        <begin position="194"/>
        <end position="211"/>
    </location>
</feature>
<sequence length="389" mass="40950">MNRLFIYILALGVFVTATSELVVAGILPAIAEDLHISIAIAGQLITAYSVAFAVGTPIIVSLTSRLERKKVLAGSLAAFILGCLVSFVSTNISILMISRMMLGISSGVYLVVVFSSVAKLVPADKIGGAIGTVILGFSCAMVLGVPLGIAITQWFHWQVIFMMLAIFSLLIMFIIIRLLPTIEGDAPVSFKQQFAVLGNVAVVSGLFLSFFRESGNSVMFTYMTPYLQTILHMTSSEIGVMMLIFGLFGVIGSRLGGYIVDKWGTARLMIGGIAIHALSLVLLPLFSATYAVGLGLIAVMVFTMFVTGPAIQTYFIQQAPESSNLILSLNTSIIHLGLATGAGVGGAIAGAASTVLYNPWIASGIVVLGLAAAIVSVAWGRRVFSKVAA</sequence>
<dbReference type="Proteomes" id="UP000730618">
    <property type="component" value="Unassembled WGS sequence"/>
</dbReference>
<feature type="transmembrane region" description="Helical" evidence="6">
    <location>
        <begin position="71"/>
        <end position="94"/>
    </location>
</feature>
<evidence type="ECO:0000256" key="1">
    <source>
        <dbReference type="ARBA" id="ARBA00004651"/>
    </source>
</evidence>
<comment type="caution">
    <text evidence="8">The sequence shown here is derived from an EMBL/GenBank/DDBJ whole genome shotgun (WGS) entry which is preliminary data.</text>
</comment>
<feature type="transmembrane region" description="Helical" evidence="6">
    <location>
        <begin position="100"/>
        <end position="121"/>
    </location>
</feature>
<keyword evidence="5 6" id="KW-0472">Membrane</keyword>
<dbReference type="InterPro" id="IPR020846">
    <property type="entry name" value="MFS_dom"/>
</dbReference>
<proteinExistence type="predicted"/>
<dbReference type="InterPro" id="IPR011701">
    <property type="entry name" value="MFS"/>
</dbReference>
<dbReference type="EMBL" id="CAJVCE010000001">
    <property type="protein sequence ID" value="CAG7617858.1"/>
    <property type="molecule type" value="Genomic_DNA"/>
</dbReference>